<evidence type="ECO:0000313" key="1">
    <source>
        <dbReference type="EMBL" id="QDV22923.1"/>
    </source>
</evidence>
<dbReference type="EMBL" id="CP036298">
    <property type="protein sequence ID" value="QDV22923.1"/>
    <property type="molecule type" value="Genomic_DNA"/>
</dbReference>
<reference evidence="1 2" key="1">
    <citation type="submission" date="2019-02" db="EMBL/GenBank/DDBJ databases">
        <title>Deep-cultivation of Planctomycetes and their phenomic and genomic characterization uncovers novel biology.</title>
        <authorList>
            <person name="Wiegand S."/>
            <person name="Jogler M."/>
            <person name="Boedeker C."/>
            <person name="Pinto D."/>
            <person name="Vollmers J."/>
            <person name="Rivas-Marin E."/>
            <person name="Kohn T."/>
            <person name="Peeters S.H."/>
            <person name="Heuer A."/>
            <person name="Rast P."/>
            <person name="Oberbeckmann S."/>
            <person name="Bunk B."/>
            <person name="Jeske O."/>
            <person name="Meyerdierks A."/>
            <person name="Storesund J.E."/>
            <person name="Kallscheuer N."/>
            <person name="Luecker S."/>
            <person name="Lage O.M."/>
            <person name="Pohl T."/>
            <person name="Merkel B.J."/>
            <person name="Hornburger P."/>
            <person name="Mueller R.-W."/>
            <person name="Bruemmer F."/>
            <person name="Labrenz M."/>
            <person name="Spormann A.M."/>
            <person name="Op den Camp H."/>
            <person name="Overmann J."/>
            <person name="Amann R."/>
            <person name="Jetten M.S.M."/>
            <person name="Mascher T."/>
            <person name="Medema M.H."/>
            <person name="Devos D.P."/>
            <person name="Kaster A.-K."/>
            <person name="Ovreas L."/>
            <person name="Rohde M."/>
            <person name="Galperin M.Y."/>
            <person name="Jogler C."/>
        </authorList>
    </citation>
    <scope>NUCLEOTIDE SEQUENCE [LARGE SCALE GENOMIC DNA]</scope>
    <source>
        <strain evidence="1 2">Q31a</strain>
    </source>
</reference>
<dbReference type="KEGG" id="ahel:Q31a_12160"/>
<evidence type="ECO:0008006" key="3">
    <source>
        <dbReference type="Google" id="ProtNLM"/>
    </source>
</evidence>
<organism evidence="1 2">
    <name type="scientific">Aureliella helgolandensis</name>
    <dbReference type="NCBI Taxonomy" id="2527968"/>
    <lineage>
        <taxon>Bacteria</taxon>
        <taxon>Pseudomonadati</taxon>
        <taxon>Planctomycetota</taxon>
        <taxon>Planctomycetia</taxon>
        <taxon>Pirellulales</taxon>
        <taxon>Pirellulaceae</taxon>
        <taxon>Aureliella</taxon>
    </lineage>
</organism>
<dbReference type="Proteomes" id="UP000318017">
    <property type="component" value="Chromosome"/>
</dbReference>
<gene>
    <name evidence="1" type="ORF">Q31a_12160</name>
</gene>
<sequence>MASRFRGMASSVRASHAHYFAAQVTYHEPGDVSRTADAVLKKSKTESRTDDQGRINRVTLRECRFVTLTDIRHDAVITADGMQWSIDRVLEREASGLHVMLQRIQTNEINRPSYRGKG</sequence>
<keyword evidence="2" id="KW-1185">Reference proteome</keyword>
<name>A0A518G2U6_9BACT</name>
<dbReference type="AlphaFoldDB" id="A0A518G2U6"/>
<dbReference type="RefSeq" id="WP_145075229.1">
    <property type="nucleotide sequence ID" value="NZ_CP036298.1"/>
</dbReference>
<evidence type="ECO:0000313" key="2">
    <source>
        <dbReference type="Proteomes" id="UP000318017"/>
    </source>
</evidence>
<protein>
    <recommendedName>
        <fullName evidence="3">Phage head-tail joining protein</fullName>
    </recommendedName>
</protein>
<accession>A0A518G2U6</accession>
<proteinExistence type="predicted"/>